<proteinExistence type="predicted"/>
<accession>A0A4R2JTL5</accession>
<gene>
    <name evidence="1" type="ORF">EV192_102625</name>
</gene>
<dbReference type="GO" id="GO:0030638">
    <property type="term" value="P:polyketide metabolic process"/>
    <property type="evidence" value="ECO:0007669"/>
    <property type="project" value="InterPro"/>
</dbReference>
<name>A0A4R2JTL5_9PSEU</name>
<evidence type="ECO:0000313" key="2">
    <source>
        <dbReference type="Proteomes" id="UP000295680"/>
    </source>
</evidence>
<comment type="caution">
    <text evidence="1">The sequence shown here is derived from an EMBL/GenBank/DDBJ whole genome shotgun (WGS) entry which is preliminary data.</text>
</comment>
<dbReference type="EMBL" id="SLWS01000002">
    <property type="protein sequence ID" value="TCO62487.1"/>
    <property type="molecule type" value="Genomic_DNA"/>
</dbReference>
<dbReference type="PANTHER" id="PTHR38436:SF1">
    <property type="entry name" value="ESTER CYCLASE"/>
    <property type="match status" value="1"/>
</dbReference>
<evidence type="ECO:0000313" key="1">
    <source>
        <dbReference type="EMBL" id="TCO62487.1"/>
    </source>
</evidence>
<dbReference type="SUPFAM" id="SSF54427">
    <property type="entry name" value="NTF2-like"/>
    <property type="match status" value="1"/>
</dbReference>
<dbReference type="AlphaFoldDB" id="A0A4R2JTL5"/>
<dbReference type="Gene3D" id="3.10.450.50">
    <property type="match status" value="1"/>
</dbReference>
<sequence>MTGTAHYKRLVLELCRAFNEGKIDKIDDYLTPDFADLGVSAGPDWFSSSIQSLRRSFSDARWEVLGLVGEGTTTVARLRFSGVHIGEYLGVAPTRCAVSVEQVHIYEGRDGRLATHYCVRDDLELLDQLGVRPDTTMVGETKPMRKKKIKVVAAQAS</sequence>
<protein>
    <submittedName>
        <fullName evidence="1">Putative ester cyclase</fullName>
    </submittedName>
</protein>
<dbReference type="PANTHER" id="PTHR38436">
    <property type="entry name" value="POLYKETIDE CYCLASE SNOAL-LIKE DOMAIN"/>
    <property type="match status" value="1"/>
</dbReference>
<reference evidence="1 2" key="1">
    <citation type="submission" date="2019-03" db="EMBL/GenBank/DDBJ databases">
        <title>Genomic Encyclopedia of Type Strains, Phase IV (KMG-IV): sequencing the most valuable type-strain genomes for metagenomic binning, comparative biology and taxonomic classification.</title>
        <authorList>
            <person name="Goeker M."/>
        </authorList>
    </citation>
    <scope>NUCLEOTIDE SEQUENCE [LARGE SCALE GENOMIC DNA]</scope>
    <source>
        <strain evidence="1 2">DSM 45934</strain>
    </source>
</reference>
<organism evidence="1 2">
    <name type="scientific">Actinocrispum wychmicini</name>
    <dbReference type="NCBI Taxonomy" id="1213861"/>
    <lineage>
        <taxon>Bacteria</taxon>
        <taxon>Bacillati</taxon>
        <taxon>Actinomycetota</taxon>
        <taxon>Actinomycetes</taxon>
        <taxon>Pseudonocardiales</taxon>
        <taxon>Pseudonocardiaceae</taxon>
        <taxon>Actinocrispum</taxon>
    </lineage>
</organism>
<dbReference type="Proteomes" id="UP000295680">
    <property type="component" value="Unassembled WGS sequence"/>
</dbReference>
<dbReference type="InterPro" id="IPR032710">
    <property type="entry name" value="NTF2-like_dom_sf"/>
</dbReference>
<keyword evidence="2" id="KW-1185">Reference proteome</keyword>
<dbReference type="InterPro" id="IPR009959">
    <property type="entry name" value="Cyclase_SnoaL-like"/>
</dbReference>
<dbReference type="RefSeq" id="WP_165960341.1">
    <property type="nucleotide sequence ID" value="NZ_SLWS01000002.1"/>
</dbReference>
<dbReference type="Pfam" id="PF07366">
    <property type="entry name" value="SnoaL"/>
    <property type="match status" value="1"/>
</dbReference>